<dbReference type="GO" id="GO:0016042">
    <property type="term" value="P:lipid catabolic process"/>
    <property type="evidence" value="ECO:0007669"/>
    <property type="project" value="UniProtKB-KW"/>
</dbReference>
<dbReference type="STRING" id="394264.SAMN04488040_0178"/>
<dbReference type="Pfam" id="PF00561">
    <property type="entry name" value="Abhydrolase_1"/>
    <property type="match status" value="1"/>
</dbReference>
<dbReference type="InterPro" id="IPR029058">
    <property type="entry name" value="AB_hydrolase_fold"/>
</dbReference>
<reference evidence="6" key="1">
    <citation type="submission" date="2016-10" db="EMBL/GenBank/DDBJ databases">
        <authorList>
            <person name="Varghese N."/>
            <person name="Submissions S."/>
        </authorList>
    </citation>
    <scope>NUCLEOTIDE SEQUENCE [LARGE SCALE GENOMIC DNA]</scope>
    <source>
        <strain evidence="6">DSM 23422</strain>
    </source>
</reference>
<name>A0A1I6PIC1_9RHOB</name>
<accession>A0A1I6PIC1</accession>
<sequence>MHNRIDIVRPDAPSLAARGQHPVGVTTHEITVYAGRALTTEIWYPAHPDTESGIDYHTLIRDGVTPTVLHGSASRNAEPAQGIAPLVVISHGYPGNRYLLAHLAESLAAKGYVVAAPDHAGSTYEDQQPFDVTLAHRPLDQRGVIDGMAQLGGDLGALVNCEKVGLIGYSMGGYGALIFGGAGLAPTALNHTRAGEDNMLARHLAGSDTHAALRDPRLKAIIPIGPWGNGQNMWDADCLAQLDTPMFMMAGTSDEVSNYRAMRRIFEGASADRYLLSFQGAGHNAAAPIPAPAESWSMSDVLGWSPFFHYADPVWDTLRMNNVAQHFAAAFLGLHLRGEDMLHYLDGTIWRGFDPGTSAGLVLEYMPATQRNITFGGGHIG</sequence>
<gene>
    <name evidence="5" type="ORF">SAMN04488040_0178</name>
</gene>
<organism evidence="5 6">
    <name type="scientific">Sulfitobacter marinus</name>
    <dbReference type="NCBI Taxonomy" id="394264"/>
    <lineage>
        <taxon>Bacteria</taxon>
        <taxon>Pseudomonadati</taxon>
        <taxon>Pseudomonadota</taxon>
        <taxon>Alphaproteobacteria</taxon>
        <taxon>Rhodobacterales</taxon>
        <taxon>Roseobacteraceae</taxon>
        <taxon>Sulfitobacter</taxon>
    </lineage>
</organism>
<dbReference type="InterPro" id="IPR000073">
    <property type="entry name" value="AB_hydrolase_1"/>
</dbReference>
<dbReference type="OrthoDB" id="9814760at2"/>
<evidence type="ECO:0000256" key="2">
    <source>
        <dbReference type="ARBA" id="ARBA00022963"/>
    </source>
</evidence>
<proteinExistence type="predicted"/>
<evidence type="ECO:0000313" key="5">
    <source>
        <dbReference type="EMBL" id="SFS39947.1"/>
    </source>
</evidence>
<dbReference type="EMBL" id="FPAJ01000001">
    <property type="protein sequence ID" value="SFS39947.1"/>
    <property type="molecule type" value="Genomic_DNA"/>
</dbReference>
<dbReference type="Proteomes" id="UP000199239">
    <property type="component" value="Unassembled WGS sequence"/>
</dbReference>
<dbReference type="GO" id="GO:0003847">
    <property type="term" value="F:1-alkyl-2-acetylglycerophosphocholine esterase activity"/>
    <property type="evidence" value="ECO:0007669"/>
    <property type="project" value="TreeGrafter"/>
</dbReference>
<protein>
    <submittedName>
        <fullName evidence="5">Predicted dienelactone hydrolase</fullName>
    </submittedName>
</protein>
<evidence type="ECO:0000313" key="6">
    <source>
        <dbReference type="Proteomes" id="UP000199239"/>
    </source>
</evidence>
<dbReference type="Gene3D" id="3.40.50.1820">
    <property type="entry name" value="alpha/beta hydrolase"/>
    <property type="match status" value="1"/>
</dbReference>
<dbReference type="SUPFAM" id="SSF53474">
    <property type="entry name" value="alpha/beta-Hydrolases"/>
    <property type="match status" value="1"/>
</dbReference>
<feature type="domain" description="AB hydrolase-1" evidence="4">
    <location>
        <begin position="85"/>
        <end position="178"/>
    </location>
</feature>
<keyword evidence="1 5" id="KW-0378">Hydrolase</keyword>
<dbReference type="PANTHER" id="PTHR10272">
    <property type="entry name" value="PLATELET-ACTIVATING FACTOR ACETYLHYDROLASE"/>
    <property type="match status" value="1"/>
</dbReference>
<dbReference type="AlphaFoldDB" id="A0A1I6PIC1"/>
<keyword evidence="3" id="KW-0443">Lipid metabolism</keyword>
<dbReference type="RefSeq" id="WP_093914480.1">
    <property type="nucleotide sequence ID" value="NZ_FPAJ01000001.1"/>
</dbReference>
<keyword evidence="6" id="KW-1185">Reference proteome</keyword>
<keyword evidence="2" id="KW-0442">Lipid degradation</keyword>
<dbReference type="PANTHER" id="PTHR10272:SF0">
    <property type="entry name" value="PLATELET-ACTIVATING FACTOR ACETYLHYDROLASE"/>
    <property type="match status" value="1"/>
</dbReference>
<evidence type="ECO:0000256" key="3">
    <source>
        <dbReference type="ARBA" id="ARBA00023098"/>
    </source>
</evidence>
<evidence type="ECO:0000256" key="1">
    <source>
        <dbReference type="ARBA" id="ARBA00022801"/>
    </source>
</evidence>
<evidence type="ECO:0000259" key="4">
    <source>
        <dbReference type="Pfam" id="PF00561"/>
    </source>
</evidence>